<comment type="subcellular location">
    <subcellularLocation>
        <location evidence="3">Peroxisome</location>
    </subcellularLocation>
</comment>
<dbReference type="PANTHER" id="PTHR10909:SF250">
    <property type="entry name" value="PEROXISOMAL ACYL-COENZYME A OXIDASE 1"/>
    <property type="match status" value="1"/>
</dbReference>
<evidence type="ECO:0000256" key="7">
    <source>
        <dbReference type="ARBA" id="ARBA00022827"/>
    </source>
</evidence>
<keyword evidence="19" id="KW-1185">Reference proteome</keyword>
<keyword evidence="9" id="KW-0560">Oxidoreductase</keyword>
<evidence type="ECO:0000259" key="16">
    <source>
        <dbReference type="Pfam" id="PF14749"/>
    </source>
</evidence>
<evidence type="ECO:0000256" key="5">
    <source>
        <dbReference type="ARBA" id="ARBA00006288"/>
    </source>
</evidence>
<dbReference type="InterPro" id="IPR037069">
    <property type="entry name" value="AcylCoA_DH/ox_N_sf"/>
</dbReference>
<feature type="domain" description="Acyl-CoA oxidase C-terminal" evidence="15">
    <location>
        <begin position="514"/>
        <end position="664"/>
    </location>
</feature>
<comment type="similarity">
    <text evidence="5 12">Belongs to the acyl-CoA oxidase family.</text>
</comment>
<keyword evidence="7 12" id="KW-0274">FAD</keyword>
<evidence type="ECO:0000256" key="9">
    <source>
        <dbReference type="ARBA" id="ARBA00023002"/>
    </source>
</evidence>
<dbReference type="InterPro" id="IPR046373">
    <property type="entry name" value="Acyl-CoA_Oxase/DH_mid-dom_sf"/>
</dbReference>
<dbReference type="InterPro" id="IPR036250">
    <property type="entry name" value="AcylCo_DH-like_C"/>
</dbReference>
<dbReference type="AlphaFoldDB" id="A0A9P3LB27"/>
<dbReference type="GO" id="GO:0005777">
    <property type="term" value="C:peroxisome"/>
    <property type="evidence" value="ECO:0007669"/>
    <property type="project" value="UniProtKB-SubCell"/>
</dbReference>
<accession>A0A9P3LB27</accession>
<dbReference type="Pfam" id="PF14749">
    <property type="entry name" value="Acyl-CoA_ox_N"/>
    <property type="match status" value="1"/>
</dbReference>
<dbReference type="InterPro" id="IPR055060">
    <property type="entry name" value="ACOX_C_alpha1"/>
</dbReference>
<proteinExistence type="inferred from homology"/>
<comment type="caution">
    <text evidence="18">The sequence shown here is derived from an EMBL/GenBank/DDBJ whole genome shotgun (WGS) entry which is preliminary data.</text>
</comment>
<evidence type="ECO:0000256" key="13">
    <source>
        <dbReference type="PIRSR" id="PIRSR000168-1"/>
    </source>
</evidence>
<dbReference type="PANTHER" id="PTHR10909">
    <property type="entry name" value="ELECTRON TRANSPORT OXIDOREDUCTASE"/>
    <property type="match status" value="1"/>
</dbReference>
<dbReference type="GO" id="GO:0005504">
    <property type="term" value="F:fatty acid binding"/>
    <property type="evidence" value="ECO:0007669"/>
    <property type="project" value="TreeGrafter"/>
</dbReference>
<evidence type="ECO:0000256" key="3">
    <source>
        <dbReference type="ARBA" id="ARBA00004275"/>
    </source>
</evidence>
<comment type="pathway">
    <text evidence="4">Lipid metabolism; peroxisomal fatty acid beta-oxidation.</text>
</comment>
<comment type="cofactor">
    <cofactor evidence="2">
        <name>FAD</name>
        <dbReference type="ChEBI" id="CHEBI:57692"/>
    </cofactor>
</comment>
<dbReference type="GO" id="GO:0033540">
    <property type="term" value="P:fatty acid beta-oxidation using acyl-CoA oxidase"/>
    <property type="evidence" value="ECO:0007669"/>
    <property type="project" value="TreeGrafter"/>
</dbReference>
<dbReference type="InterPro" id="IPR002655">
    <property type="entry name" value="Acyl-CoA_oxidase_C"/>
</dbReference>
<evidence type="ECO:0000256" key="2">
    <source>
        <dbReference type="ARBA" id="ARBA00001974"/>
    </source>
</evidence>
<organism evidence="18 19">
    <name type="scientific">Phanerochaete sordida</name>
    <dbReference type="NCBI Taxonomy" id="48140"/>
    <lineage>
        <taxon>Eukaryota</taxon>
        <taxon>Fungi</taxon>
        <taxon>Dikarya</taxon>
        <taxon>Basidiomycota</taxon>
        <taxon>Agaricomycotina</taxon>
        <taxon>Agaricomycetes</taxon>
        <taxon>Polyporales</taxon>
        <taxon>Phanerochaetaceae</taxon>
        <taxon>Phanerochaete</taxon>
    </lineage>
</organism>
<feature type="domain" description="Acyl-coenzyme A oxidase N-terminal" evidence="16">
    <location>
        <begin position="31"/>
        <end position="140"/>
    </location>
</feature>
<evidence type="ECO:0000256" key="10">
    <source>
        <dbReference type="ARBA" id="ARBA00023098"/>
    </source>
</evidence>
<dbReference type="InterPro" id="IPR009100">
    <property type="entry name" value="AcylCoA_DH/oxidase_NM_dom_sf"/>
</dbReference>
<keyword evidence="10" id="KW-0443">Lipid metabolism</keyword>
<evidence type="ECO:0000256" key="11">
    <source>
        <dbReference type="ARBA" id="ARBA00023140"/>
    </source>
</evidence>
<sequence>MAERTTPEKQTRIDLQRARERSEVDIALVRDFLHGGRKQWEEHAGMVGLLSQDPALSHGQRLYLTRKERYKDSLRLAKRVHELQDEHGWTDAQFRKAMDNMGESSPYFLHFLAFEPVVRSQASDELLAEYSGLMTNRGIIGCYLQTELAHGSNVGGLETTATYVPQTQEFIINSPTFTSRKWWVGAAGKLATHAVVQALLILPDGKNLGPHLFFIQLRSLEDHRVLPGITMGDIGPKAFGGFAAVDNGFAVFDHVRISRRFMLSKFSHVTDDGRYVQPPHAKISYGGMLYIRSTMVTTGGWTAAKAATIAVRYATVRRQGNKSAQGFEEQIINYPSVYNRLLPIVSRSYVLMLLGRNLEKSFAAMSQGLAHGDTSLLADMHAMTSGLKVLVTTSVVQDIETARRALGGHGYSEYAGLGRIYANYLPAATYEGDNFLLDLQVVRAALKAYKRYSSAARPDPLTLPPTARYLRLLSEQSVADKATGGWADPHMSVYLLELRAVHMIREFAKHEADPDASAPQRMSRAATEAFVAVQVESFIKDLASELPGKDAHILADLLNLYLLTTVESALTDLLSFGIFPGCQRPANGDPTRELRRAIKHLELKLLPQAVGLTDAFGFTDWELNSALGVHDGAVYEALWDCVQTEPLNQTEVVDGYHEFVKPVLERGRRLAGRGGAKL</sequence>
<dbReference type="Gene3D" id="1.10.540.10">
    <property type="entry name" value="Acyl-CoA dehydrogenase/oxidase, N-terminal domain"/>
    <property type="match status" value="1"/>
</dbReference>
<dbReference type="GO" id="GO:0055088">
    <property type="term" value="P:lipid homeostasis"/>
    <property type="evidence" value="ECO:0007669"/>
    <property type="project" value="TreeGrafter"/>
</dbReference>
<dbReference type="PIRSF" id="PIRSF000168">
    <property type="entry name" value="Acyl-CoA_oxidase"/>
    <property type="match status" value="1"/>
</dbReference>
<dbReference type="GO" id="GO:0071949">
    <property type="term" value="F:FAD binding"/>
    <property type="evidence" value="ECO:0007669"/>
    <property type="project" value="InterPro"/>
</dbReference>
<dbReference type="EMBL" id="BPQB01000011">
    <property type="protein sequence ID" value="GJE89051.1"/>
    <property type="molecule type" value="Genomic_DNA"/>
</dbReference>
<feature type="binding site" evidence="14">
    <location>
        <position position="185"/>
    </location>
    <ligand>
        <name>FAD</name>
        <dbReference type="ChEBI" id="CHEBI:57692"/>
    </ligand>
</feature>
<evidence type="ECO:0000313" key="18">
    <source>
        <dbReference type="EMBL" id="GJE89051.1"/>
    </source>
</evidence>
<dbReference type="InterPro" id="IPR029320">
    <property type="entry name" value="Acyl-CoA_ox_N"/>
</dbReference>
<gene>
    <name evidence="18" type="ORF">PsYK624_051410</name>
</gene>
<evidence type="ECO:0000313" key="19">
    <source>
        <dbReference type="Proteomes" id="UP000703269"/>
    </source>
</evidence>
<evidence type="ECO:0000256" key="8">
    <source>
        <dbReference type="ARBA" id="ARBA00022832"/>
    </source>
</evidence>
<keyword evidence="11" id="KW-0576">Peroxisome</keyword>
<evidence type="ECO:0000256" key="1">
    <source>
        <dbReference type="ARBA" id="ARBA00001201"/>
    </source>
</evidence>
<dbReference type="SUPFAM" id="SSF56645">
    <property type="entry name" value="Acyl-CoA dehydrogenase NM domain-like"/>
    <property type="match status" value="1"/>
</dbReference>
<evidence type="ECO:0000259" key="15">
    <source>
        <dbReference type="Pfam" id="PF01756"/>
    </source>
</evidence>
<keyword evidence="6 12" id="KW-0285">Flavoprotein</keyword>
<evidence type="ECO:0000256" key="6">
    <source>
        <dbReference type="ARBA" id="ARBA00022630"/>
    </source>
</evidence>
<protein>
    <recommendedName>
        <fullName evidence="12">Acyl-coenzyme A oxidase</fullName>
    </recommendedName>
</protein>
<comment type="catalytic activity">
    <reaction evidence="1">
        <text>a 2,3-saturated acyl-CoA + O2 = a (2E)-enoyl-CoA + H2O2</text>
        <dbReference type="Rhea" id="RHEA:38959"/>
        <dbReference type="ChEBI" id="CHEBI:15379"/>
        <dbReference type="ChEBI" id="CHEBI:16240"/>
        <dbReference type="ChEBI" id="CHEBI:58856"/>
        <dbReference type="ChEBI" id="CHEBI:65111"/>
        <dbReference type="EC" id="1.3.3.6"/>
    </reaction>
</comment>
<name>A0A9P3LB27_9APHY</name>
<dbReference type="InterPro" id="IPR012258">
    <property type="entry name" value="Acyl-CoA_oxidase"/>
</dbReference>
<evidence type="ECO:0000256" key="14">
    <source>
        <dbReference type="PIRSR" id="PIRSR000168-2"/>
    </source>
</evidence>
<dbReference type="Gene3D" id="2.40.110.10">
    <property type="entry name" value="Butyryl-CoA Dehydrogenase, subunit A, domain 2"/>
    <property type="match status" value="1"/>
</dbReference>
<evidence type="ECO:0000256" key="4">
    <source>
        <dbReference type="ARBA" id="ARBA00004846"/>
    </source>
</evidence>
<dbReference type="Gene3D" id="1.20.140.10">
    <property type="entry name" value="Butyryl-CoA Dehydrogenase, subunit A, domain 3"/>
    <property type="match status" value="2"/>
</dbReference>
<evidence type="ECO:0000259" key="17">
    <source>
        <dbReference type="Pfam" id="PF22924"/>
    </source>
</evidence>
<reference evidence="18 19" key="1">
    <citation type="submission" date="2021-08" db="EMBL/GenBank/DDBJ databases">
        <title>Draft Genome Sequence of Phanerochaete sordida strain YK-624.</title>
        <authorList>
            <person name="Mori T."/>
            <person name="Dohra H."/>
            <person name="Suzuki T."/>
            <person name="Kawagishi H."/>
            <person name="Hirai H."/>
        </authorList>
    </citation>
    <scope>NUCLEOTIDE SEQUENCE [LARGE SCALE GENOMIC DNA]</scope>
    <source>
        <strain evidence="18 19">YK-624</strain>
    </source>
</reference>
<feature type="binding site" evidence="14">
    <location>
        <position position="146"/>
    </location>
    <ligand>
        <name>FAD</name>
        <dbReference type="ChEBI" id="CHEBI:57692"/>
    </ligand>
</feature>
<dbReference type="FunFam" id="1.20.140.10:FF:000015">
    <property type="entry name" value="Acyl-coenzyme A oxidase"/>
    <property type="match status" value="1"/>
</dbReference>
<evidence type="ECO:0000256" key="12">
    <source>
        <dbReference type="PIRNR" id="PIRNR000168"/>
    </source>
</evidence>
<dbReference type="Pfam" id="PF22924">
    <property type="entry name" value="ACOX_C_alpha1"/>
    <property type="match status" value="1"/>
</dbReference>
<dbReference type="SUPFAM" id="SSF47203">
    <property type="entry name" value="Acyl-CoA dehydrogenase C-terminal domain-like"/>
    <property type="match status" value="2"/>
</dbReference>
<dbReference type="FunFam" id="2.40.110.10:FF:000003">
    <property type="entry name" value="Acyl-coenzyme A oxidase"/>
    <property type="match status" value="1"/>
</dbReference>
<dbReference type="OrthoDB" id="538336at2759"/>
<dbReference type="Proteomes" id="UP000703269">
    <property type="component" value="Unassembled WGS sequence"/>
</dbReference>
<keyword evidence="8" id="KW-0276">Fatty acid metabolism</keyword>
<dbReference type="Pfam" id="PF01756">
    <property type="entry name" value="ACOX"/>
    <property type="match status" value="1"/>
</dbReference>
<feature type="domain" description="Acyl-CoA oxidase C-alpha1" evidence="17">
    <location>
        <begin position="285"/>
        <end position="445"/>
    </location>
</feature>
<feature type="active site" description="Proton acceptor" evidence="13">
    <location>
        <position position="431"/>
    </location>
</feature>
<dbReference type="GO" id="GO:0003997">
    <property type="term" value="F:acyl-CoA oxidase activity"/>
    <property type="evidence" value="ECO:0007669"/>
    <property type="project" value="UniProtKB-EC"/>
</dbReference>